<organism evidence="3 4">
    <name type="scientific">Actinokineospora alba</name>
    <dbReference type="NCBI Taxonomy" id="504798"/>
    <lineage>
        <taxon>Bacteria</taxon>
        <taxon>Bacillati</taxon>
        <taxon>Actinomycetota</taxon>
        <taxon>Actinomycetes</taxon>
        <taxon>Pseudonocardiales</taxon>
        <taxon>Pseudonocardiaceae</taxon>
        <taxon>Actinokineospora</taxon>
    </lineage>
</organism>
<feature type="domain" description="Recombinase" evidence="2">
    <location>
        <begin position="93"/>
        <end position="232"/>
    </location>
</feature>
<dbReference type="GO" id="GO:0003677">
    <property type="term" value="F:DNA binding"/>
    <property type="evidence" value="ECO:0007669"/>
    <property type="project" value="InterPro"/>
</dbReference>
<sequence>MTTNTSGHEPDGEIPRWAATAGQGFRAPRWAARLLCSTRRLPTPDPNGLHTASDVPNQVRQQVLREYHAVNLDHARRASEEMVRAGFNTGLIPYGYRAQRVRVTPEGKRPRWRTRLVVEPVEASTVCMIFLWRGHERLHLSEIVRRLSAARYPAPVDPETGQPGVWTRAVVRSILRNPKYTGRQVWGRRHHSRRAPRERWVWSPVWAHPPLITVEEFATANRRAWRVATPPDTPGAVEAQWSEPGRAA</sequence>
<evidence type="ECO:0000313" key="4">
    <source>
        <dbReference type="Proteomes" id="UP000199651"/>
    </source>
</evidence>
<dbReference type="Pfam" id="PF07508">
    <property type="entry name" value="Recombinase"/>
    <property type="match status" value="1"/>
</dbReference>
<dbReference type="AlphaFoldDB" id="A0A1H0LG56"/>
<dbReference type="InterPro" id="IPR050639">
    <property type="entry name" value="SSR_resolvase"/>
</dbReference>
<accession>A0A1H0LG56</accession>
<dbReference type="PROSITE" id="PS51737">
    <property type="entry name" value="RECOMBINASE_DNA_BIND"/>
    <property type="match status" value="1"/>
</dbReference>
<dbReference type="RefSeq" id="WP_091373334.1">
    <property type="nucleotide sequence ID" value="NZ_FNDV01000009.1"/>
</dbReference>
<protein>
    <submittedName>
        <fullName evidence="3">Recombinase</fullName>
    </submittedName>
</protein>
<dbReference type="Proteomes" id="UP000199651">
    <property type="component" value="Unassembled WGS sequence"/>
</dbReference>
<dbReference type="OrthoDB" id="3615233at2"/>
<dbReference type="STRING" id="504798.SAMN05421871_109160"/>
<keyword evidence="4" id="KW-1185">Reference proteome</keyword>
<dbReference type="PANTHER" id="PTHR30461:SF23">
    <property type="entry name" value="DNA RECOMBINASE-RELATED"/>
    <property type="match status" value="1"/>
</dbReference>
<feature type="region of interest" description="Disordered" evidence="1">
    <location>
        <begin position="229"/>
        <end position="248"/>
    </location>
</feature>
<gene>
    <name evidence="3" type="ORF">SAMN05192558_104137</name>
</gene>
<dbReference type="PANTHER" id="PTHR30461">
    <property type="entry name" value="DNA-INVERTASE FROM LAMBDOID PROPHAGE"/>
    <property type="match status" value="1"/>
</dbReference>
<evidence type="ECO:0000259" key="2">
    <source>
        <dbReference type="PROSITE" id="PS51737"/>
    </source>
</evidence>
<dbReference type="EMBL" id="FNJB01000004">
    <property type="protein sequence ID" value="SDO67208.1"/>
    <property type="molecule type" value="Genomic_DNA"/>
</dbReference>
<dbReference type="Gene3D" id="3.90.1750.20">
    <property type="entry name" value="Putative Large Serine Recombinase, Chain B, Domain 2"/>
    <property type="match status" value="1"/>
</dbReference>
<dbReference type="InterPro" id="IPR038109">
    <property type="entry name" value="DNA_bind_recomb_sf"/>
</dbReference>
<name>A0A1H0LG56_9PSEU</name>
<dbReference type="InterPro" id="IPR011109">
    <property type="entry name" value="DNA_bind_recombinase_dom"/>
</dbReference>
<proteinExistence type="predicted"/>
<dbReference type="GO" id="GO:0000150">
    <property type="term" value="F:DNA strand exchange activity"/>
    <property type="evidence" value="ECO:0007669"/>
    <property type="project" value="InterPro"/>
</dbReference>
<evidence type="ECO:0000256" key="1">
    <source>
        <dbReference type="SAM" id="MobiDB-lite"/>
    </source>
</evidence>
<reference evidence="4" key="1">
    <citation type="submission" date="2016-10" db="EMBL/GenBank/DDBJ databases">
        <authorList>
            <person name="Varghese N."/>
            <person name="Submissions S."/>
        </authorList>
    </citation>
    <scope>NUCLEOTIDE SEQUENCE [LARGE SCALE GENOMIC DNA]</scope>
    <source>
        <strain evidence="4">IBRC-M 10655</strain>
    </source>
</reference>
<evidence type="ECO:0000313" key="3">
    <source>
        <dbReference type="EMBL" id="SDO67208.1"/>
    </source>
</evidence>